<sequence>MSDALPHLIQYRCEELNMFVWSESIVKPGTVKDSKVCTQLRKIKATVVLADYVLLPYNSQENNKCPSKNKIPQGPLNSQFKGGSDNPYKDTHLFSPPIHTGPLAPSRELKYRGRLKSALLSIQWVFTRPAKSVPPASIAAVSISLVVETSPNGCRGEREIIQDQYTLAFRPPGSESAALASLPSIAFLVQMVCKVWSWMQISLKFGLFRP</sequence>
<dbReference type="AlphaFoldDB" id="M7BGD9"/>
<protein>
    <submittedName>
        <fullName evidence="1">Uncharacterized protein</fullName>
    </submittedName>
</protein>
<evidence type="ECO:0000313" key="2">
    <source>
        <dbReference type="Proteomes" id="UP000031443"/>
    </source>
</evidence>
<dbReference type="EMBL" id="KB546462">
    <property type="protein sequence ID" value="EMP31163.1"/>
    <property type="molecule type" value="Genomic_DNA"/>
</dbReference>
<name>M7BGD9_CHEMY</name>
<keyword evidence="2" id="KW-1185">Reference proteome</keyword>
<reference evidence="2" key="1">
    <citation type="journal article" date="2013" name="Nat. Genet.">
        <title>The draft genomes of soft-shell turtle and green sea turtle yield insights into the development and evolution of the turtle-specific body plan.</title>
        <authorList>
            <person name="Wang Z."/>
            <person name="Pascual-Anaya J."/>
            <person name="Zadissa A."/>
            <person name="Li W."/>
            <person name="Niimura Y."/>
            <person name="Huang Z."/>
            <person name="Li C."/>
            <person name="White S."/>
            <person name="Xiong Z."/>
            <person name="Fang D."/>
            <person name="Wang B."/>
            <person name="Ming Y."/>
            <person name="Chen Y."/>
            <person name="Zheng Y."/>
            <person name="Kuraku S."/>
            <person name="Pignatelli M."/>
            <person name="Herrero J."/>
            <person name="Beal K."/>
            <person name="Nozawa M."/>
            <person name="Li Q."/>
            <person name="Wang J."/>
            <person name="Zhang H."/>
            <person name="Yu L."/>
            <person name="Shigenobu S."/>
            <person name="Wang J."/>
            <person name="Liu J."/>
            <person name="Flicek P."/>
            <person name="Searle S."/>
            <person name="Wang J."/>
            <person name="Kuratani S."/>
            <person name="Yin Y."/>
            <person name="Aken B."/>
            <person name="Zhang G."/>
            <person name="Irie N."/>
        </authorList>
    </citation>
    <scope>NUCLEOTIDE SEQUENCE [LARGE SCALE GENOMIC DNA]</scope>
</reference>
<gene>
    <name evidence="1" type="ORF">UY3_11673</name>
</gene>
<proteinExistence type="predicted"/>
<evidence type="ECO:0000313" key="1">
    <source>
        <dbReference type="EMBL" id="EMP31163.1"/>
    </source>
</evidence>
<organism evidence="1 2">
    <name type="scientific">Chelonia mydas</name>
    <name type="common">Green sea-turtle</name>
    <name type="synonym">Chelonia agassizi</name>
    <dbReference type="NCBI Taxonomy" id="8469"/>
    <lineage>
        <taxon>Eukaryota</taxon>
        <taxon>Metazoa</taxon>
        <taxon>Chordata</taxon>
        <taxon>Craniata</taxon>
        <taxon>Vertebrata</taxon>
        <taxon>Euteleostomi</taxon>
        <taxon>Archelosauria</taxon>
        <taxon>Testudinata</taxon>
        <taxon>Testudines</taxon>
        <taxon>Cryptodira</taxon>
        <taxon>Durocryptodira</taxon>
        <taxon>Americhelydia</taxon>
        <taxon>Chelonioidea</taxon>
        <taxon>Cheloniidae</taxon>
        <taxon>Chelonia</taxon>
    </lineage>
</organism>
<accession>M7BGD9</accession>
<dbReference type="Proteomes" id="UP000031443">
    <property type="component" value="Unassembled WGS sequence"/>
</dbReference>